<organism evidence="3">
    <name type="scientific">Phytophthora sojae (strain P6497)</name>
    <name type="common">Soybean stem and root rot agent</name>
    <name type="synonym">Phytophthora megasperma f. sp. glycines</name>
    <dbReference type="NCBI Taxonomy" id="1094619"/>
    <lineage>
        <taxon>Eukaryota</taxon>
        <taxon>Sar</taxon>
        <taxon>Stramenopiles</taxon>
        <taxon>Oomycota</taxon>
        <taxon>Peronosporomycetes</taxon>
        <taxon>Peronosporales</taxon>
        <taxon>Peronosporaceae</taxon>
        <taxon>Phytophthora</taxon>
    </lineage>
</organism>
<dbReference type="InParanoid" id="G4YWM8"/>
<dbReference type="RefSeq" id="XP_009518501.1">
    <property type="nucleotide sequence ID" value="XM_009520206.1"/>
</dbReference>
<name>G4YWM8_PHYSP</name>
<dbReference type="KEGG" id="psoj:PHYSODRAFT_284713"/>
<dbReference type="EMBL" id="JH159152">
    <property type="protein sequence ID" value="EGZ23213.1"/>
    <property type="molecule type" value="Genomic_DNA"/>
</dbReference>
<dbReference type="GeneID" id="20639852"/>
<evidence type="ECO:0000313" key="1">
    <source>
        <dbReference type="EMBL" id="EGZ23209.1"/>
    </source>
</evidence>
<reference evidence="1 3" key="1">
    <citation type="journal article" date="2006" name="Science">
        <title>Phytophthora genome sequences uncover evolutionary origins and mechanisms of pathogenesis.</title>
        <authorList>
            <person name="Tyler B.M."/>
            <person name="Tripathy S."/>
            <person name="Zhang X."/>
            <person name="Dehal P."/>
            <person name="Jiang R.H."/>
            <person name="Aerts A."/>
            <person name="Arredondo F.D."/>
            <person name="Baxter L."/>
            <person name="Bensasson D."/>
            <person name="Beynon J.L."/>
            <person name="Chapman J."/>
            <person name="Damasceno C.M."/>
            <person name="Dorrance A.E."/>
            <person name="Dou D."/>
            <person name="Dickerman A.W."/>
            <person name="Dubchak I.L."/>
            <person name="Garbelotto M."/>
            <person name="Gijzen M."/>
            <person name="Gordon S.G."/>
            <person name="Govers F."/>
            <person name="Grunwald N.J."/>
            <person name="Huang W."/>
            <person name="Ivors K.L."/>
            <person name="Jones R.W."/>
            <person name="Kamoun S."/>
            <person name="Krampis K."/>
            <person name="Lamour K.H."/>
            <person name="Lee M.K."/>
            <person name="McDonald W.H."/>
            <person name="Medina M."/>
            <person name="Meijer H.J."/>
            <person name="Nordberg E.K."/>
            <person name="Maclean D.J."/>
            <person name="Ospina-Giraldo M.D."/>
            <person name="Morris P.F."/>
            <person name="Phuntumart V."/>
            <person name="Putnam N.H."/>
            <person name="Rash S."/>
            <person name="Rose J.K."/>
            <person name="Sakihama Y."/>
            <person name="Salamov A.A."/>
            <person name="Savidor A."/>
            <person name="Scheuring C.F."/>
            <person name="Smith B.M."/>
            <person name="Sobral B.W."/>
            <person name="Terry A."/>
            <person name="Torto-Alalibo T.A."/>
            <person name="Win J."/>
            <person name="Xu Z."/>
            <person name="Zhang H."/>
            <person name="Grigoriev I.V."/>
            <person name="Rokhsar D.S."/>
            <person name="Boore J.L."/>
        </authorList>
    </citation>
    <scope>NUCLEOTIDE SEQUENCE [LARGE SCALE GENOMIC DNA]</scope>
    <source>
        <strain evidence="1 3">P6497</strain>
    </source>
</reference>
<dbReference type="GeneID" id="20639851"/>
<dbReference type="SMR" id="G4YWM8"/>
<reference evidence="1" key="2">
    <citation type="submission" date="2011-09" db="EMBL/GenBank/DDBJ databases">
        <authorList>
            <consortium name="US DOE Joint Genome Institute (JGI-PGF)"/>
            <person name="Aerts A."/>
            <person name="Grimwood J."/>
            <person name="Schmutz J."/>
            <person name="Lucas S."/>
            <person name="Hammon N."/>
            <person name="Glavina del Rio T."/>
            <person name="Dalin E."/>
            <person name="Tice H."/>
            <person name="Pitluck S."/>
            <person name="Dehal P."/>
            <person name="Chapman J."/>
            <person name="Putman N.H."/>
            <person name="Salamov A.A."/>
            <person name="Terry A."/>
            <person name="Rokhsar D.S."/>
            <person name="Boore J.L."/>
            <person name="Tripathy S."/>
            <person name="Tyler B.M."/>
            <person name="Grigoriev I.V."/>
        </authorList>
    </citation>
    <scope>NUCLEOTIDE SEQUENCE</scope>
    <source>
        <strain evidence="1">P6497</strain>
    </source>
</reference>
<dbReference type="AlphaFoldDB" id="G4YWM8"/>
<evidence type="ECO:0000313" key="3">
    <source>
        <dbReference type="Proteomes" id="UP000002640"/>
    </source>
</evidence>
<dbReference type="Proteomes" id="UP000002640">
    <property type="component" value="Unassembled WGS sequence"/>
</dbReference>
<gene>
    <name evidence="1" type="ORF">PHYSODRAFT_284712</name>
    <name evidence="2" type="ORF">PHYSODRAFT_284713</name>
</gene>
<accession>G4YWM8</accession>
<dbReference type="RefSeq" id="XP_009518497.1">
    <property type="nucleotide sequence ID" value="XM_009520202.1"/>
</dbReference>
<dbReference type="EMBL" id="JH159152">
    <property type="protein sequence ID" value="EGZ23209.1"/>
    <property type="molecule type" value="Genomic_DNA"/>
</dbReference>
<proteinExistence type="predicted"/>
<dbReference type="KEGG" id="psoj:PHYSODRAFT_284712"/>
<evidence type="ECO:0000313" key="2">
    <source>
        <dbReference type="EMBL" id="EGZ23213.1"/>
    </source>
</evidence>
<sequence>MKRVMRTLEEQIEVTARSLAAMEQLGSHLKRVTDLLQEAGVMPIGGVGEHEPFTDAQEQQLHVP</sequence>
<keyword evidence="3" id="KW-1185">Reference proteome</keyword>
<protein>
    <submittedName>
        <fullName evidence="1">Uncharacterized protein</fullName>
    </submittedName>
</protein>